<dbReference type="Proteomes" id="UP000280346">
    <property type="component" value="Unassembled WGS sequence"/>
</dbReference>
<protein>
    <recommendedName>
        <fullName evidence="4">Tryptophan 2-monooxygenase</fullName>
        <ecNumber evidence="3">1.13.12.3</ecNumber>
    </recommendedName>
</protein>
<evidence type="ECO:0000256" key="3">
    <source>
        <dbReference type="ARBA" id="ARBA00012535"/>
    </source>
</evidence>
<dbReference type="Pfam" id="PF13450">
    <property type="entry name" value="NAD_binding_8"/>
    <property type="match status" value="1"/>
</dbReference>
<evidence type="ECO:0000313" key="9">
    <source>
        <dbReference type="Proteomes" id="UP000280346"/>
    </source>
</evidence>
<feature type="domain" description="Amine oxidase" evidence="7">
    <location>
        <begin position="99"/>
        <end position="409"/>
    </location>
</feature>
<dbReference type="InterPro" id="IPR036188">
    <property type="entry name" value="FAD/NAD-bd_sf"/>
</dbReference>
<name>A0A3S0V3K7_9PROT</name>
<evidence type="ECO:0000256" key="1">
    <source>
        <dbReference type="ARBA" id="ARBA00004814"/>
    </source>
</evidence>
<dbReference type="SUPFAM" id="SSF51905">
    <property type="entry name" value="FAD/NAD(P)-binding domain"/>
    <property type="match status" value="1"/>
</dbReference>
<comment type="caution">
    <text evidence="8">The sequence shown here is derived from an EMBL/GenBank/DDBJ whole genome shotgun (WGS) entry which is preliminary data.</text>
</comment>
<proteinExistence type="inferred from homology"/>
<evidence type="ECO:0000256" key="5">
    <source>
        <dbReference type="ARBA" id="ARBA00023070"/>
    </source>
</evidence>
<dbReference type="Pfam" id="PF01593">
    <property type="entry name" value="Amino_oxidase"/>
    <property type="match status" value="1"/>
</dbReference>
<evidence type="ECO:0000259" key="7">
    <source>
        <dbReference type="Pfam" id="PF01593"/>
    </source>
</evidence>
<dbReference type="PANTHER" id="PTHR10742">
    <property type="entry name" value="FLAVIN MONOAMINE OXIDASE"/>
    <property type="match status" value="1"/>
</dbReference>
<keyword evidence="9" id="KW-1185">Reference proteome</keyword>
<keyword evidence="5" id="KW-0073">Auxin biosynthesis</keyword>
<dbReference type="RefSeq" id="WP_127003919.1">
    <property type="nucleotide sequence ID" value="NZ_JBNPXW010000024.1"/>
</dbReference>
<dbReference type="InterPro" id="IPR050281">
    <property type="entry name" value="Flavin_monoamine_oxidase"/>
</dbReference>
<dbReference type="EMBL" id="RZIJ01000032">
    <property type="protein sequence ID" value="RUQ63929.1"/>
    <property type="molecule type" value="Genomic_DNA"/>
</dbReference>
<dbReference type="Gene3D" id="3.50.50.60">
    <property type="entry name" value="FAD/NAD(P)-binding domain"/>
    <property type="match status" value="1"/>
</dbReference>
<evidence type="ECO:0000313" key="8">
    <source>
        <dbReference type="EMBL" id="RUQ63929.1"/>
    </source>
</evidence>
<dbReference type="PRINTS" id="PR00420">
    <property type="entry name" value="RNGMNOXGNASE"/>
</dbReference>
<evidence type="ECO:0000256" key="2">
    <source>
        <dbReference type="ARBA" id="ARBA00005833"/>
    </source>
</evidence>
<dbReference type="GO" id="GO:0009851">
    <property type="term" value="P:auxin biosynthetic process"/>
    <property type="evidence" value="ECO:0007669"/>
    <property type="project" value="UniProtKB-KW"/>
</dbReference>
<comment type="pathway">
    <text evidence="1">Plant hormone metabolism; auxin biosynthesis.</text>
</comment>
<dbReference type="PANTHER" id="PTHR10742:SF410">
    <property type="entry name" value="LYSINE-SPECIFIC HISTONE DEMETHYLASE 2"/>
    <property type="match status" value="1"/>
</dbReference>
<evidence type="ECO:0000256" key="6">
    <source>
        <dbReference type="ARBA" id="ARBA00047321"/>
    </source>
</evidence>
<organism evidence="8 9">
    <name type="scientific">Azospirillum doebereinerae</name>
    <dbReference type="NCBI Taxonomy" id="92933"/>
    <lineage>
        <taxon>Bacteria</taxon>
        <taxon>Pseudomonadati</taxon>
        <taxon>Pseudomonadota</taxon>
        <taxon>Alphaproteobacteria</taxon>
        <taxon>Rhodospirillales</taxon>
        <taxon>Azospirillaceae</taxon>
        <taxon>Azospirillum</taxon>
    </lineage>
</organism>
<comment type="similarity">
    <text evidence="2">Belongs to the tryptophan 2-monooxygenase family.</text>
</comment>
<dbReference type="GO" id="GO:0050361">
    <property type="term" value="F:tryptophan 2-monooxygenase activity"/>
    <property type="evidence" value="ECO:0007669"/>
    <property type="project" value="UniProtKB-EC"/>
</dbReference>
<reference evidence="8 9" key="1">
    <citation type="submission" date="2018-12" db="EMBL/GenBank/DDBJ databases">
        <authorList>
            <person name="Yang Y."/>
        </authorList>
    </citation>
    <scope>NUCLEOTIDE SEQUENCE [LARGE SCALE GENOMIC DNA]</scope>
    <source>
        <strain evidence="8 9">GSF71</strain>
    </source>
</reference>
<comment type="catalytic activity">
    <reaction evidence="6">
        <text>L-tryptophan + O2 = indole-3-acetamide + CO2 + H2O</text>
        <dbReference type="Rhea" id="RHEA:16165"/>
        <dbReference type="ChEBI" id="CHEBI:15377"/>
        <dbReference type="ChEBI" id="CHEBI:15379"/>
        <dbReference type="ChEBI" id="CHEBI:16031"/>
        <dbReference type="ChEBI" id="CHEBI:16526"/>
        <dbReference type="ChEBI" id="CHEBI:57912"/>
        <dbReference type="EC" id="1.13.12.3"/>
    </reaction>
</comment>
<dbReference type="OrthoDB" id="9790035at2"/>
<dbReference type="InterPro" id="IPR002937">
    <property type="entry name" value="Amino_oxidase"/>
</dbReference>
<evidence type="ECO:0000256" key="4">
    <source>
        <dbReference type="ARBA" id="ARBA00017871"/>
    </source>
</evidence>
<sequence>MIREPDIVVVGAGAAGIGAARRLAGSGLSTLVLEALPRPGGRAWTRETSGMALDLGCGWLHSADRNPWTRIAEDAGVAIDRSPAAWGNQFRDLGFPAREREDAARALARWTERLATAPPASDRASDALEPDGPWTAYLQAVSGYLSGDELERVSARDYSAYDTASTECNWRLPAGYGALVAASLPPGAALRLATPVTAVTLDSQRGGHHVALRTADGTVHARAAILTVSTHVLAGDAIAWPAALDPWRDAATRLPLGANEKLFLAIDGDSPFAPESHILGDPRDPATGSYYIRPLGRPVIECFLGGAGARAVAAEGPGPAFARAIDQLAALFGPAVRGCLRPLLASDWAGAATIGGAYSHALPGQADARPALARPFDDRLFFAGEATHATDFSAAHGAYQSGVRAAEEALAVLTPRAR</sequence>
<gene>
    <name evidence="8" type="ORF">EJ913_27375</name>
</gene>
<dbReference type="SUPFAM" id="SSF54373">
    <property type="entry name" value="FAD-linked reductases, C-terminal domain"/>
    <property type="match status" value="1"/>
</dbReference>
<dbReference type="AlphaFoldDB" id="A0A3S0V3K7"/>
<accession>A0A3S0V3K7</accession>
<dbReference type="EC" id="1.13.12.3" evidence="3"/>